<evidence type="ECO:0000256" key="1">
    <source>
        <dbReference type="SAM" id="MobiDB-lite"/>
    </source>
</evidence>
<dbReference type="Proteomes" id="UP000075882">
    <property type="component" value="Unassembled WGS sequence"/>
</dbReference>
<evidence type="ECO:0000313" key="2">
    <source>
        <dbReference type="EnsemblMetazoa" id="ACOM038511-PA.1"/>
    </source>
</evidence>
<reference evidence="2" key="1">
    <citation type="submission" date="2022-08" db="UniProtKB">
        <authorList>
            <consortium name="EnsemblMetazoa"/>
        </authorList>
    </citation>
    <scope>IDENTIFICATION</scope>
</reference>
<feature type="region of interest" description="Disordered" evidence="1">
    <location>
        <begin position="53"/>
        <end position="153"/>
    </location>
</feature>
<feature type="compositionally biased region" description="Basic residues" evidence="1">
    <location>
        <begin position="122"/>
        <end position="138"/>
    </location>
</feature>
<feature type="compositionally biased region" description="Low complexity" evidence="1">
    <location>
        <begin position="68"/>
        <end position="77"/>
    </location>
</feature>
<protein>
    <submittedName>
        <fullName evidence="2">Uncharacterized protein</fullName>
    </submittedName>
</protein>
<sequence length="153" mass="16345">MAPTATGSLTAIYCRFVWPSDSRSVGVCETLYPARPGTGKVCFDDVHLVDESDEQPAHTVAGNDGTRSRGTPSPSRSVQMEVLLGRGKRTTSTVTRTTSGPVAAPHITSSPSSSSSCSIGAHRVRKWRHGQRRRRRRSPGPSCSPPGAGVFIR</sequence>
<accession>A0A8W7PV97</accession>
<dbReference type="EnsemblMetazoa" id="ACOM038511-RA">
    <property type="protein sequence ID" value="ACOM038511-PA.1"/>
    <property type="gene ID" value="ACOM038511"/>
</dbReference>
<proteinExistence type="predicted"/>
<feature type="compositionally biased region" description="Low complexity" evidence="1">
    <location>
        <begin position="90"/>
        <end position="99"/>
    </location>
</feature>
<feature type="compositionally biased region" description="Low complexity" evidence="1">
    <location>
        <begin position="139"/>
        <end position="153"/>
    </location>
</feature>
<organism evidence="2">
    <name type="scientific">Anopheles coluzzii</name>
    <name type="common">African malaria mosquito</name>
    <dbReference type="NCBI Taxonomy" id="1518534"/>
    <lineage>
        <taxon>Eukaryota</taxon>
        <taxon>Metazoa</taxon>
        <taxon>Ecdysozoa</taxon>
        <taxon>Arthropoda</taxon>
        <taxon>Hexapoda</taxon>
        <taxon>Insecta</taxon>
        <taxon>Pterygota</taxon>
        <taxon>Neoptera</taxon>
        <taxon>Endopterygota</taxon>
        <taxon>Diptera</taxon>
        <taxon>Nematocera</taxon>
        <taxon>Culicoidea</taxon>
        <taxon>Culicidae</taxon>
        <taxon>Anophelinae</taxon>
        <taxon>Anopheles</taxon>
    </lineage>
</organism>
<name>A0A8W7PV97_ANOCL</name>
<feature type="compositionally biased region" description="Low complexity" evidence="1">
    <location>
        <begin position="109"/>
        <end position="118"/>
    </location>
</feature>
<dbReference type="AlphaFoldDB" id="A0A8W7PV97"/>